<dbReference type="InterPro" id="IPR049173">
    <property type="entry name" value="NucS_N_sf"/>
</dbReference>
<protein>
    <recommendedName>
        <fullName evidence="2">Endonuclease NucS N-terminal PH-like domain-containing protein</fullName>
    </recommendedName>
</protein>
<feature type="domain" description="Endonuclease NucS N-terminal PH-like" evidence="2">
    <location>
        <begin position="2"/>
        <end position="101"/>
    </location>
</feature>
<dbReference type="PANTHER" id="PTHR38814">
    <property type="entry name" value="ENDONUCLEASE NUCS"/>
    <property type="match status" value="1"/>
</dbReference>
<dbReference type="Proteomes" id="UP001157017">
    <property type="component" value="Unassembled WGS sequence"/>
</dbReference>
<dbReference type="Pfam" id="PF21003">
    <property type="entry name" value="NucS_N"/>
    <property type="match status" value="1"/>
</dbReference>
<evidence type="ECO:0000313" key="3">
    <source>
        <dbReference type="EMBL" id="GMA88645.1"/>
    </source>
</evidence>
<comment type="caution">
    <text evidence="3">The sequence shown here is derived from an EMBL/GenBank/DDBJ whole genome shotgun (WGS) entry which is preliminary data.</text>
</comment>
<evidence type="ECO:0000313" key="4">
    <source>
        <dbReference type="Proteomes" id="UP001157017"/>
    </source>
</evidence>
<dbReference type="InterPro" id="IPR002793">
    <property type="entry name" value="Endonuclease_NucS"/>
</dbReference>
<dbReference type="Gene3D" id="2.70.180.20">
    <property type="match status" value="1"/>
</dbReference>
<reference evidence="4" key="1">
    <citation type="journal article" date="2019" name="Int. J. Syst. Evol. Microbiol.">
        <title>The Global Catalogue of Microorganisms (GCM) 10K type strain sequencing project: providing services to taxonomists for standard genome sequencing and annotation.</title>
        <authorList>
            <consortium name="The Broad Institute Genomics Platform"/>
            <consortium name="The Broad Institute Genome Sequencing Center for Infectious Disease"/>
            <person name="Wu L."/>
            <person name="Ma J."/>
        </authorList>
    </citation>
    <scope>NUCLEOTIDE SEQUENCE [LARGE SCALE GENOMIC DNA]</scope>
    <source>
        <strain evidence="4">NBRC 108730</strain>
    </source>
</reference>
<feature type="compositionally biased region" description="Basic and acidic residues" evidence="1">
    <location>
        <begin position="93"/>
        <end position="111"/>
    </location>
</feature>
<evidence type="ECO:0000259" key="2">
    <source>
        <dbReference type="Pfam" id="PF21003"/>
    </source>
</evidence>
<sequence>MRLVIAACTADYVGRLTAHLPLANRLLLVKADGSVLVHSDGGSYKPLNWMSPPCTLTVGEPDDVDVAEGVREVWTVQHAKSDDRLVVRIHEVLHDSAHEPRRRPRSGEGRRRGAPAAAARRADRDARRRVPGWCAAST</sequence>
<dbReference type="EMBL" id="BSUZ01000001">
    <property type="protein sequence ID" value="GMA88645.1"/>
    <property type="molecule type" value="Genomic_DNA"/>
</dbReference>
<evidence type="ECO:0000256" key="1">
    <source>
        <dbReference type="SAM" id="MobiDB-lite"/>
    </source>
</evidence>
<organism evidence="3 4">
    <name type="scientific">Angustibacter aerolatus</name>
    <dbReference type="NCBI Taxonomy" id="1162965"/>
    <lineage>
        <taxon>Bacteria</taxon>
        <taxon>Bacillati</taxon>
        <taxon>Actinomycetota</taxon>
        <taxon>Actinomycetes</taxon>
        <taxon>Kineosporiales</taxon>
        <taxon>Kineosporiaceae</taxon>
    </lineage>
</organism>
<proteinExistence type="predicted"/>
<feature type="region of interest" description="Disordered" evidence="1">
    <location>
        <begin position="93"/>
        <end position="138"/>
    </location>
</feature>
<dbReference type="PANTHER" id="PTHR38814:SF1">
    <property type="entry name" value="ENDONUCLEASE NUCS"/>
    <property type="match status" value="1"/>
</dbReference>
<gene>
    <name evidence="3" type="ORF">GCM10025868_38950</name>
</gene>
<name>A0ABQ6JPI0_9ACTN</name>
<dbReference type="InterPro" id="IPR048302">
    <property type="entry name" value="NucS_N"/>
</dbReference>
<accession>A0ABQ6JPI0</accession>
<keyword evidence="4" id="KW-1185">Reference proteome</keyword>